<dbReference type="InterPro" id="IPR003784">
    <property type="entry name" value="BioY"/>
</dbReference>
<dbReference type="PIRSF" id="PIRSF016661">
    <property type="entry name" value="BioY"/>
    <property type="match status" value="1"/>
</dbReference>
<evidence type="ECO:0000313" key="4">
    <source>
        <dbReference type="Proteomes" id="UP000279422"/>
    </source>
</evidence>
<dbReference type="GO" id="GO:0015225">
    <property type="term" value="F:biotin transmembrane transporter activity"/>
    <property type="evidence" value="ECO:0007669"/>
    <property type="project" value="InterPro"/>
</dbReference>
<dbReference type="Pfam" id="PF02632">
    <property type="entry name" value="BioY"/>
    <property type="match status" value="1"/>
</dbReference>
<feature type="non-terminal residue" evidence="3">
    <location>
        <position position="1"/>
    </location>
</feature>
<evidence type="ECO:0000313" key="3">
    <source>
        <dbReference type="EMBL" id="RLE08341.1"/>
    </source>
</evidence>
<accession>A0A497E2N4</accession>
<dbReference type="Gene3D" id="1.10.1760.20">
    <property type="match status" value="1"/>
</dbReference>
<dbReference type="PANTHER" id="PTHR34295">
    <property type="entry name" value="BIOTIN TRANSPORTER BIOY"/>
    <property type="match status" value="1"/>
</dbReference>
<dbReference type="Proteomes" id="UP000279422">
    <property type="component" value="Unassembled WGS sequence"/>
</dbReference>
<feature type="transmembrane region" description="Helical" evidence="2">
    <location>
        <begin position="12"/>
        <end position="30"/>
    </location>
</feature>
<feature type="transmembrane region" description="Helical" evidence="2">
    <location>
        <begin position="91"/>
        <end position="112"/>
    </location>
</feature>
<feature type="transmembrane region" description="Helical" evidence="2">
    <location>
        <begin position="60"/>
        <end position="79"/>
    </location>
</feature>
<evidence type="ECO:0000256" key="1">
    <source>
        <dbReference type="ARBA" id="ARBA00010692"/>
    </source>
</evidence>
<dbReference type="AlphaFoldDB" id="A0A497E2N4"/>
<gene>
    <name evidence="3" type="ORF">DRJ00_06495</name>
</gene>
<feature type="transmembrane region" description="Helical" evidence="2">
    <location>
        <begin position="37"/>
        <end position="54"/>
    </location>
</feature>
<feature type="transmembrane region" description="Helical" evidence="2">
    <location>
        <begin position="124"/>
        <end position="146"/>
    </location>
</feature>
<comment type="similarity">
    <text evidence="1">Belongs to the BioY family.</text>
</comment>
<comment type="caution">
    <text evidence="3">The sequence shown here is derived from an EMBL/GenBank/DDBJ whole genome shotgun (WGS) entry which is preliminary data.</text>
</comment>
<reference evidence="3 4" key="1">
    <citation type="submission" date="2018-06" db="EMBL/GenBank/DDBJ databases">
        <title>Extensive metabolic versatility and redundancy in microbially diverse, dynamic hydrothermal sediments.</title>
        <authorList>
            <person name="Dombrowski N."/>
            <person name="Teske A."/>
            <person name="Baker B.J."/>
        </authorList>
    </citation>
    <scope>NUCLEOTIDE SEQUENCE [LARGE SCALE GENOMIC DNA]</scope>
    <source>
        <strain evidence="3">B47_G16</strain>
    </source>
</reference>
<sequence length="158" mass="16986">AFVKIPLPFTPVPITLQTFFVLLSGPVLGGEWGGISQLLYVLLGIGGLPVFAGANGGMSYLSGPTGGYIIGFILASYVVGRLAKREDISPFHLTIAMGVGTGIIYLTGSLYLAWTLRIGPIETFYLGVFPFLPADVLKAIGVVILYDKWFKRPKFKNS</sequence>
<dbReference type="EMBL" id="QMPZ01000103">
    <property type="protein sequence ID" value="RLE08341.1"/>
    <property type="molecule type" value="Genomic_DNA"/>
</dbReference>
<dbReference type="GO" id="GO:0005886">
    <property type="term" value="C:plasma membrane"/>
    <property type="evidence" value="ECO:0007669"/>
    <property type="project" value="InterPro"/>
</dbReference>
<keyword evidence="2" id="KW-0812">Transmembrane</keyword>
<keyword evidence="2" id="KW-1133">Transmembrane helix</keyword>
<evidence type="ECO:0000256" key="2">
    <source>
        <dbReference type="SAM" id="Phobius"/>
    </source>
</evidence>
<protein>
    <submittedName>
        <fullName evidence="3">Biotin transporter BioY</fullName>
    </submittedName>
</protein>
<dbReference type="PANTHER" id="PTHR34295:SF1">
    <property type="entry name" value="BIOTIN TRANSPORTER BIOY"/>
    <property type="match status" value="1"/>
</dbReference>
<proteinExistence type="inferred from homology"/>
<name>A0A497E2N4_UNCAE</name>
<organism evidence="3 4">
    <name type="scientific">Aerophobetes bacterium</name>
    <dbReference type="NCBI Taxonomy" id="2030807"/>
    <lineage>
        <taxon>Bacteria</taxon>
        <taxon>Candidatus Aerophobota</taxon>
    </lineage>
</organism>
<keyword evidence="2" id="KW-0472">Membrane</keyword>